<evidence type="ECO:0000313" key="2">
    <source>
        <dbReference type="Proteomes" id="UP001054837"/>
    </source>
</evidence>
<accession>A0AAV4QLQ5</accession>
<dbReference type="AlphaFoldDB" id="A0AAV4QLQ5"/>
<gene>
    <name evidence="1" type="ORF">CDAR_60341</name>
</gene>
<sequence>MLAEDRRNLNWHYAFYMRFVIFAHKKTISEDGCKRMPAVRQLSSEYKFRREEERVGYKGPTPGGCPHPLQNAILEKFLIYLSFKIFWARELKFYFDAEEKINCARYVFRRRNWSSSKCGNRMTLAVENSSGSLYDMKKNTKSHPALHNANRHIYSMI</sequence>
<proteinExistence type="predicted"/>
<reference evidence="1 2" key="1">
    <citation type="submission" date="2021-06" db="EMBL/GenBank/DDBJ databases">
        <title>Caerostris darwini draft genome.</title>
        <authorList>
            <person name="Kono N."/>
            <person name="Arakawa K."/>
        </authorList>
    </citation>
    <scope>NUCLEOTIDE SEQUENCE [LARGE SCALE GENOMIC DNA]</scope>
</reference>
<keyword evidence="2" id="KW-1185">Reference proteome</keyword>
<name>A0AAV4QLQ5_9ARAC</name>
<organism evidence="1 2">
    <name type="scientific">Caerostris darwini</name>
    <dbReference type="NCBI Taxonomy" id="1538125"/>
    <lineage>
        <taxon>Eukaryota</taxon>
        <taxon>Metazoa</taxon>
        <taxon>Ecdysozoa</taxon>
        <taxon>Arthropoda</taxon>
        <taxon>Chelicerata</taxon>
        <taxon>Arachnida</taxon>
        <taxon>Araneae</taxon>
        <taxon>Araneomorphae</taxon>
        <taxon>Entelegynae</taxon>
        <taxon>Araneoidea</taxon>
        <taxon>Araneidae</taxon>
        <taxon>Caerostris</taxon>
    </lineage>
</organism>
<dbReference type="Proteomes" id="UP001054837">
    <property type="component" value="Unassembled WGS sequence"/>
</dbReference>
<protein>
    <submittedName>
        <fullName evidence="1">Uncharacterized protein</fullName>
    </submittedName>
</protein>
<evidence type="ECO:0000313" key="1">
    <source>
        <dbReference type="EMBL" id="GIY09764.1"/>
    </source>
</evidence>
<comment type="caution">
    <text evidence="1">The sequence shown here is derived from an EMBL/GenBank/DDBJ whole genome shotgun (WGS) entry which is preliminary data.</text>
</comment>
<dbReference type="EMBL" id="BPLQ01004677">
    <property type="protein sequence ID" value="GIY09764.1"/>
    <property type="molecule type" value="Genomic_DNA"/>
</dbReference>